<dbReference type="PANTHER" id="PTHR37937:SF1">
    <property type="entry name" value="CONJUGATIVE TRANSFER: DNA TRANSPORT"/>
    <property type="match status" value="1"/>
</dbReference>
<dbReference type="InterPro" id="IPR003688">
    <property type="entry name" value="TraG/VirD4"/>
</dbReference>
<evidence type="ECO:0000256" key="5">
    <source>
        <dbReference type="ARBA" id="ARBA00022989"/>
    </source>
</evidence>
<keyword evidence="6 8" id="KW-0472">Membrane</keyword>
<feature type="region of interest" description="Disordered" evidence="7">
    <location>
        <begin position="613"/>
        <end position="701"/>
    </location>
</feature>
<evidence type="ECO:0000256" key="3">
    <source>
        <dbReference type="ARBA" id="ARBA00022475"/>
    </source>
</evidence>
<feature type="compositionally biased region" description="Polar residues" evidence="7">
    <location>
        <begin position="621"/>
        <end position="647"/>
    </location>
</feature>
<dbReference type="InterPro" id="IPR027417">
    <property type="entry name" value="P-loop_NTPase"/>
</dbReference>
<comment type="similarity">
    <text evidence="2">Belongs to the VirD4/TraG family.</text>
</comment>
<dbReference type="SUPFAM" id="SSF52540">
    <property type="entry name" value="P-loop containing nucleoside triphosphate hydrolases"/>
    <property type="match status" value="1"/>
</dbReference>
<organism evidence="9 10">
    <name type="scientific">Helicobacter saguini</name>
    <dbReference type="NCBI Taxonomy" id="1548018"/>
    <lineage>
        <taxon>Bacteria</taxon>
        <taxon>Pseudomonadati</taxon>
        <taxon>Campylobacterota</taxon>
        <taxon>Epsilonproteobacteria</taxon>
        <taxon>Campylobacterales</taxon>
        <taxon>Helicobacteraceae</taxon>
        <taxon>Helicobacter</taxon>
    </lineage>
</organism>
<evidence type="ECO:0000256" key="2">
    <source>
        <dbReference type="ARBA" id="ARBA00008806"/>
    </source>
</evidence>
<dbReference type="EMBL" id="QBIU01000002">
    <property type="protein sequence ID" value="MWV70191.1"/>
    <property type="molecule type" value="Genomic_DNA"/>
</dbReference>
<dbReference type="GO" id="GO:0005886">
    <property type="term" value="C:plasma membrane"/>
    <property type="evidence" value="ECO:0007669"/>
    <property type="project" value="UniProtKB-SubCell"/>
</dbReference>
<gene>
    <name evidence="9" type="ORF">DCO61_09315</name>
</gene>
<feature type="transmembrane region" description="Helical" evidence="8">
    <location>
        <begin position="12"/>
        <end position="37"/>
    </location>
</feature>
<dbReference type="AlphaFoldDB" id="A0A6L7DAH6"/>
<reference evidence="9 10" key="1">
    <citation type="submission" date="2019-12" db="EMBL/GenBank/DDBJ databases">
        <title>Multi-Generational Helicobacter saguini Isolates.</title>
        <authorList>
            <person name="Mannion A."/>
            <person name="Shen Z."/>
            <person name="Fox J.G."/>
        </authorList>
    </citation>
    <scope>NUCLEOTIDE SEQUENCE [LARGE SCALE GENOMIC DNA]</scope>
    <source>
        <strain evidence="10">16-048 (F4)</strain>
    </source>
</reference>
<evidence type="ECO:0000313" key="9">
    <source>
        <dbReference type="EMBL" id="MWV70191.1"/>
    </source>
</evidence>
<dbReference type="Pfam" id="PF02534">
    <property type="entry name" value="T4SS-DNA_transf"/>
    <property type="match status" value="1"/>
</dbReference>
<name>A0A6L7DAH6_9HELI</name>
<dbReference type="InterPro" id="IPR051539">
    <property type="entry name" value="T4SS-coupling_protein"/>
</dbReference>
<proteinExistence type="inferred from homology"/>
<keyword evidence="5 8" id="KW-1133">Transmembrane helix</keyword>
<evidence type="ECO:0000313" key="10">
    <source>
        <dbReference type="Proteomes" id="UP000477070"/>
    </source>
</evidence>
<evidence type="ECO:0000256" key="1">
    <source>
        <dbReference type="ARBA" id="ARBA00004651"/>
    </source>
</evidence>
<dbReference type="GO" id="GO:0003677">
    <property type="term" value="F:DNA binding"/>
    <property type="evidence" value="ECO:0007669"/>
    <property type="project" value="UniProtKB-KW"/>
</dbReference>
<comment type="subcellular location">
    <subcellularLocation>
        <location evidence="1">Cell membrane</location>
        <topology evidence="1">Multi-pass membrane protein</topology>
    </subcellularLocation>
</comment>
<keyword evidence="4 8" id="KW-0812">Transmembrane</keyword>
<accession>A0A6L7DAH6</accession>
<evidence type="ECO:0000256" key="4">
    <source>
        <dbReference type="ARBA" id="ARBA00022692"/>
    </source>
</evidence>
<dbReference type="Gene3D" id="3.40.50.300">
    <property type="entry name" value="P-loop containing nucleotide triphosphate hydrolases"/>
    <property type="match status" value="1"/>
</dbReference>
<dbReference type="CDD" id="cd01127">
    <property type="entry name" value="TrwB_TraG_TraD_VirD4"/>
    <property type="match status" value="1"/>
</dbReference>
<feature type="transmembrane region" description="Helical" evidence="8">
    <location>
        <begin position="67"/>
        <end position="87"/>
    </location>
</feature>
<dbReference type="RefSeq" id="WP_118949404.1">
    <property type="nucleotide sequence ID" value="NZ_QBIU01000002.1"/>
</dbReference>
<evidence type="ECO:0000256" key="8">
    <source>
        <dbReference type="SAM" id="Phobius"/>
    </source>
</evidence>
<evidence type="ECO:0000256" key="6">
    <source>
        <dbReference type="ARBA" id="ARBA00023136"/>
    </source>
</evidence>
<dbReference type="Proteomes" id="UP000477070">
    <property type="component" value="Unassembled WGS sequence"/>
</dbReference>
<dbReference type="PANTHER" id="PTHR37937">
    <property type="entry name" value="CONJUGATIVE TRANSFER: DNA TRANSPORT"/>
    <property type="match status" value="1"/>
</dbReference>
<evidence type="ECO:0000256" key="7">
    <source>
        <dbReference type="SAM" id="MobiDB-lite"/>
    </source>
</evidence>
<protein>
    <submittedName>
        <fullName evidence="9">Type IV secretion system DNA-binding domain-containing protein</fullName>
    </submittedName>
</protein>
<sequence length="701" mass="79933">MEQKRTPLQQLVRGSIIIFTSILASVLIYFGTSAWIFEIPIWNISELLEHGYIVFTNLGNPYLKLKAYYPIAYASIPYICCIVYWLLDNNSIKNSYGNARFATTKDFKEMGLNLESKGVQFACMIKGKKRIPISTQKPLAILIVAPAGTGKTASVALPNLFSLPNSCFVLDIKGELLEKSAGFRQKNFKNEILVFSPLDKRNSMYFNPFDNTIIKDFDFVEMMQLADQIAGTIFVGEKGKENDHWVVSAKTLFTFFALYSMQKYKNATLGELSQAPKKDYYDELQGDFKKKVSREATFHKKTGERLTEEEVSIYQYPNDLETKLEKDPDQISEIWKTWLTQVSEDTTLDDFVRNQARAYQSAAETEFASIKSTYDTFMKVFANPKVAEATSKMSFDYEDLREKKITVYVVIQTQDMDILAPLVRILVESMFKKLMFNENSNPDKFIYFILDEFIRFGKMSFLLEAPALCRSYGLVPLYITQSYEQIKKYYGDDDLKILRANAAFQVVFRMNSFDDAKTLSDMIGDYTRKKLSTSKDSMAVLKKNNSISEEGYKLVTPQDILSSPDGQVFVLVGGFLNRPVKTQANLWFKNPALKGADKIPYDRDNKEIHALREAEAKKDSNTQSSENIESNNTDSTESNPQDSNKSNENIESKEQDSKENIESTPKDSKDSNPESSNKDSNAKSNVGQKEYNPFKYTKKAS</sequence>
<feature type="compositionally biased region" description="Basic and acidic residues" evidence="7">
    <location>
        <begin position="648"/>
        <end position="681"/>
    </location>
</feature>
<keyword evidence="9" id="KW-0238">DNA-binding</keyword>
<comment type="caution">
    <text evidence="9">The sequence shown here is derived from an EMBL/GenBank/DDBJ whole genome shotgun (WGS) entry which is preliminary data.</text>
</comment>
<keyword evidence="3" id="KW-1003">Cell membrane</keyword>